<evidence type="ECO:0000259" key="3">
    <source>
        <dbReference type="Pfam" id="PF03816"/>
    </source>
</evidence>
<dbReference type="EMBL" id="BAABAT010000042">
    <property type="protein sequence ID" value="GAA4260793.1"/>
    <property type="molecule type" value="Genomic_DNA"/>
</dbReference>
<dbReference type="InterPro" id="IPR004474">
    <property type="entry name" value="LytR_CpsA_psr"/>
</dbReference>
<organism evidence="4 5">
    <name type="scientific">Dactylosporangium darangshiense</name>
    <dbReference type="NCBI Taxonomy" id="579108"/>
    <lineage>
        <taxon>Bacteria</taxon>
        <taxon>Bacillati</taxon>
        <taxon>Actinomycetota</taxon>
        <taxon>Actinomycetes</taxon>
        <taxon>Micromonosporales</taxon>
        <taxon>Micromonosporaceae</taxon>
        <taxon>Dactylosporangium</taxon>
    </lineage>
</organism>
<sequence length="386" mass="41351">MWARLCLTFGSLLLLGSVGSLVGGELLLAHFGDQVTHPGGLGSAAATGHNIDGPLNLLLVGIDERTGNAAMGARADSIIIAHVPASHDMVYLTSIPRDTRVSIPPDRHSQYRGGTDKINAAFEFGYRNGGGRDEGLALLAETVSNLAGGLTFNGAAIVNFDGFKDLVDAIGGVHMCVDERTTSIHTGWNTRTGQESEPYNFNADGIPTTLKPNMRPQVYEPGCYDMAAWQALDYVRQRDKLANNDGDYGRQRHQQQFIKAMLSKATSAGVITNPQKVDHMLNAIGKAVSFYNNDIPLADWILTLHGIAPDRLVTLKANGGRYNTEVVDGQSYEILDATTKALLVAVDQDRVAEFVAAHPELVNESSGTPSGKPSPTGTGPSRRSRT</sequence>
<evidence type="ECO:0000313" key="4">
    <source>
        <dbReference type="EMBL" id="GAA4260793.1"/>
    </source>
</evidence>
<reference evidence="5" key="1">
    <citation type="journal article" date="2019" name="Int. J. Syst. Evol. Microbiol.">
        <title>The Global Catalogue of Microorganisms (GCM) 10K type strain sequencing project: providing services to taxonomists for standard genome sequencing and annotation.</title>
        <authorList>
            <consortium name="The Broad Institute Genomics Platform"/>
            <consortium name="The Broad Institute Genome Sequencing Center for Infectious Disease"/>
            <person name="Wu L."/>
            <person name="Ma J."/>
        </authorList>
    </citation>
    <scope>NUCLEOTIDE SEQUENCE [LARGE SCALE GENOMIC DNA]</scope>
    <source>
        <strain evidence="5">JCM 17441</strain>
    </source>
</reference>
<feature type="compositionally biased region" description="Low complexity" evidence="2">
    <location>
        <begin position="365"/>
        <end position="386"/>
    </location>
</feature>
<dbReference type="PANTHER" id="PTHR33392:SF6">
    <property type="entry name" value="POLYISOPRENYL-TEICHOIC ACID--PEPTIDOGLYCAN TEICHOIC ACID TRANSFERASE TAGU"/>
    <property type="match status" value="1"/>
</dbReference>
<dbReference type="RefSeq" id="WP_345137700.1">
    <property type="nucleotide sequence ID" value="NZ_BAABAT010000042.1"/>
</dbReference>
<dbReference type="PANTHER" id="PTHR33392">
    <property type="entry name" value="POLYISOPRENYL-TEICHOIC ACID--PEPTIDOGLYCAN TEICHOIC ACID TRANSFERASE TAGU"/>
    <property type="match status" value="1"/>
</dbReference>
<protein>
    <recommendedName>
        <fullName evidence="3">Cell envelope-related transcriptional attenuator domain-containing protein</fullName>
    </recommendedName>
</protein>
<evidence type="ECO:0000313" key="5">
    <source>
        <dbReference type="Proteomes" id="UP001500620"/>
    </source>
</evidence>
<evidence type="ECO:0000256" key="2">
    <source>
        <dbReference type="SAM" id="MobiDB-lite"/>
    </source>
</evidence>
<dbReference type="InterPro" id="IPR050922">
    <property type="entry name" value="LytR/CpsA/Psr_CW_biosynth"/>
</dbReference>
<comment type="caution">
    <text evidence="4">The sequence shown here is derived from an EMBL/GenBank/DDBJ whole genome shotgun (WGS) entry which is preliminary data.</text>
</comment>
<feature type="region of interest" description="Disordered" evidence="2">
    <location>
        <begin position="360"/>
        <end position="386"/>
    </location>
</feature>
<gene>
    <name evidence="4" type="ORF">GCM10022255_090840</name>
</gene>
<dbReference type="Pfam" id="PF03816">
    <property type="entry name" value="LytR_cpsA_psr"/>
    <property type="match status" value="1"/>
</dbReference>
<evidence type="ECO:0000256" key="1">
    <source>
        <dbReference type="ARBA" id="ARBA00006068"/>
    </source>
</evidence>
<keyword evidence="5" id="KW-1185">Reference proteome</keyword>
<proteinExistence type="inferred from homology"/>
<dbReference type="Gene3D" id="3.40.630.190">
    <property type="entry name" value="LCP protein"/>
    <property type="match status" value="1"/>
</dbReference>
<dbReference type="Proteomes" id="UP001500620">
    <property type="component" value="Unassembled WGS sequence"/>
</dbReference>
<name>A0ABP8DP18_9ACTN</name>
<accession>A0ABP8DP18</accession>
<feature type="domain" description="Cell envelope-related transcriptional attenuator" evidence="3">
    <location>
        <begin position="74"/>
        <end position="266"/>
    </location>
</feature>
<comment type="similarity">
    <text evidence="1">Belongs to the LytR/CpsA/Psr (LCP) family.</text>
</comment>